<protein>
    <submittedName>
        <fullName evidence="1">Uncharacterized protein</fullName>
    </submittedName>
</protein>
<keyword evidence="2" id="KW-1185">Reference proteome</keyword>
<evidence type="ECO:0000313" key="2">
    <source>
        <dbReference type="Proteomes" id="UP000076502"/>
    </source>
</evidence>
<gene>
    <name evidence="1" type="ORF">WN55_09946</name>
</gene>
<accession>A0A154P944</accession>
<dbReference type="Proteomes" id="UP000076502">
    <property type="component" value="Unassembled WGS sequence"/>
</dbReference>
<dbReference type="EMBL" id="KQ434835">
    <property type="protein sequence ID" value="KZC07904.1"/>
    <property type="molecule type" value="Genomic_DNA"/>
</dbReference>
<dbReference type="AlphaFoldDB" id="A0A154P944"/>
<evidence type="ECO:0000313" key="1">
    <source>
        <dbReference type="EMBL" id="KZC07904.1"/>
    </source>
</evidence>
<organism evidence="1 2">
    <name type="scientific">Dufourea novaeangliae</name>
    <name type="common">Sweat bee</name>
    <dbReference type="NCBI Taxonomy" id="178035"/>
    <lineage>
        <taxon>Eukaryota</taxon>
        <taxon>Metazoa</taxon>
        <taxon>Ecdysozoa</taxon>
        <taxon>Arthropoda</taxon>
        <taxon>Hexapoda</taxon>
        <taxon>Insecta</taxon>
        <taxon>Pterygota</taxon>
        <taxon>Neoptera</taxon>
        <taxon>Endopterygota</taxon>
        <taxon>Hymenoptera</taxon>
        <taxon>Apocrita</taxon>
        <taxon>Aculeata</taxon>
        <taxon>Apoidea</taxon>
        <taxon>Anthophila</taxon>
        <taxon>Halictidae</taxon>
        <taxon>Rophitinae</taxon>
        <taxon>Dufourea</taxon>
    </lineage>
</organism>
<sequence length="80" mass="9625">MSTREWFGEDNSFRVLQEVNDPKNCSRLCTFWKMVSKHYTGLHNHQMLIQLRMFASIIKLKLRGRPVFTLKKLCRQIKQI</sequence>
<proteinExistence type="predicted"/>
<name>A0A154P944_DUFNO</name>
<reference evidence="1 2" key="1">
    <citation type="submission" date="2015-07" db="EMBL/GenBank/DDBJ databases">
        <title>The genome of Dufourea novaeangliae.</title>
        <authorList>
            <person name="Pan H."/>
            <person name="Kapheim K."/>
        </authorList>
    </citation>
    <scope>NUCLEOTIDE SEQUENCE [LARGE SCALE GENOMIC DNA]</scope>
    <source>
        <strain evidence="1">0120121106</strain>
        <tissue evidence="1">Whole body</tissue>
    </source>
</reference>